<feature type="signal peptide" evidence="1">
    <location>
        <begin position="1"/>
        <end position="19"/>
    </location>
</feature>
<comment type="caution">
    <text evidence="2">The sequence shown here is derived from an EMBL/GenBank/DDBJ whole genome shotgun (WGS) entry which is preliminary data.</text>
</comment>
<feature type="chain" id="PRO_5035146045" evidence="1">
    <location>
        <begin position="20"/>
        <end position="190"/>
    </location>
</feature>
<organism evidence="2 3">
    <name type="scientific">Cercopithifilaria johnstoni</name>
    <dbReference type="NCBI Taxonomy" id="2874296"/>
    <lineage>
        <taxon>Eukaryota</taxon>
        <taxon>Metazoa</taxon>
        <taxon>Ecdysozoa</taxon>
        <taxon>Nematoda</taxon>
        <taxon>Chromadorea</taxon>
        <taxon>Rhabditida</taxon>
        <taxon>Spirurina</taxon>
        <taxon>Spiruromorpha</taxon>
        <taxon>Filarioidea</taxon>
        <taxon>Onchocercidae</taxon>
        <taxon>Cercopithifilaria</taxon>
    </lineage>
</organism>
<keyword evidence="3" id="KW-1185">Reference proteome</keyword>
<dbReference type="AlphaFoldDB" id="A0A8J2LZ01"/>
<dbReference type="EMBL" id="CAKAEH010001412">
    <property type="protein sequence ID" value="CAG9535897.1"/>
    <property type="molecule type" value="Genomic_DNA"/>
</dbReference>
<accession>A0A8J2LZ01</accession>
<keyword evidence="1" id="KW-0732">Signal</keyword>
<evidence type="ECO:0000313" key="2">
    <source>
        <dbReference type="EMBL" id="CAG9535897.1"/>
    </source>
</evidence>
<proteinExistence type="predicted"/>
<dbReference type="Proteomes" id="UP000746747">
    <property type="component" value="Unassembled WGS sequence"/>
</dbReference>
<sequence>MLRCFWALLMLSCFEMNSARLPIHRDCVEYVKNHTICTTLKACRTSECDSHSCEKISTIHFRNIAVILNKRLRKKPSLKRQLNPLLHDPLKTSIFTRRPSGAYCGHEKELLRNVKIKVMVSEGIFQQLLRKASITQQRYLYARDDCLNKCHIMGIDLNCELVPDGDMEVIKTAAFKHLQHMIFYQCGELG</sequence>
<dbReference type="OrthoDB" id="5824235at2759"/>
<reference evidence="2" key="1">
    <citation type="submission" date="2021-09" db="EMBL/GenBank/DDBJ databases">
        <authorList>
            <consortium name="Pathogen Informatics"/>
        </authorList>
    </citation>
    <scope>NUCLEOTIDE SEQUENCE</scope>
</reference>
<evidence type="ECO:0000313" key="3">
    <source>
        <dbReference type="Proteomes" id="UP000746747"/>
    </source>
</evidence>
<evidence type="ECO:0000256" key="1">
    <source>
        <dbReference type="SAM" id="SignalP"/>
    </source>
</evidence>
<gene>
    <name evidence="2" type="ORF">CJOHNSTONI_LOCUS5872</name>
</gene>
<protein>
    <submittedName>
        <fullName evidence="2">Uncharacterized protein</fullName>
    </submittedName>
</protein>
<name>A0A8J2LZ01_9BILA</name>